<keyword evidence="6" id="KW-0143">Chaperone</keyword>
<dbReference type="GO" id="GO:0005739">
    <property type="term" value="C:mitochondrion"/>
    <property type="evidence" value="ECO:0007669"/>
    <property type="project" value="TreeGrafter"/>
</dbReference>
<accession>A0A8T2V5R5</accession>
<evidence type="ECO:0000256" key="1">
    <source>
        <dbReference type="ARBA" id="ARBA00004229"/>
    </source>
</evidence>
<evidence type="ECO:0000256" key="2">
    <source>
        <dbReference type="ARBA" id="ARBA00006975"/>
    </source>
</evidence>
<dbReference type="SUPFAM" id="SSF50129">
    <property type="entry name" value="GroES-like"/>
    <property type="match status" value="1"/>
</dbReference>
<comment type="similarity">
    <text evidence="2">Belongs to the GroES chaperonin family.</text>
</comment>
<proteinExistence type="inferred from homology"/>
<evidence type="ECO:0000256" key="6">
    <source>
        <dbReference type="ARBA" id="ARBA00023186"/>
    </source>
</evidence>
<evidence type="ECO:0000256" key="4">
    <source>
        <dbReference type="ARBA" id="ARBA00022640"/>
    </source>
</evidence>
<dbReference type="AlphaFoldDB" id="A0A8T2V5R5"/>
<dbReference type="SMART" id="SM00883">
    <property type="entry name" value="Cpn10"/>
    <property type="match status" value="1"/>
</dbReference>
<sequence>MDALSSASVVPTVIAQTAEFSKRSLFYGGNVGLPATWRKRCVLKVERISSGAIASGAGISFSITAAEDVDVSKVVPQADRVLVRLEELPEQSSGGVLLPKAAVKFEHYLCGEVLSVGKDASGVTAGQKVLFSDLNAYEVNFGTKEKLCFVKAGDLLALVE</sequence>
<dbReference type="Proteomes" id="UP000825935">
    <property type="component" value="Chromosome 2"/>
</dbReference>
<dbReference type="GO" id="GO:0051082">
    <property type="term" value="F:unfolded protein binding"/>
    <property type="evidence" value="ECO:0007669"/>
    <property type="project" value="TreeGrafter"/>
</dbReference>
<dbReference type="CDD" id="cd00320">
    <property type="entry name" value="cpn10"/>
    <property type="match status" value="1"/>
</dbReference>
<comment type="function">
    <text evidence="7">Functions as a co-chaperone for protein folding in chloroplasts.</text>
</comment>
<keyword evidence="9" id="KW-1185">Reference proteome</keyword>
<protein>
    <submittedName>
        <fullName evidence="8">Uncharacterized protein</fullName>
    </submittedName>
</protein>
<comment type="caution">
    <text evidence="8">The sequence shown here is derived from an EMBL/GenBank/DDBJ whole genome shotgun (WGS) entry which is preliminary data.</text>
</comment>
<evidence type="ECO:0000313" key="9">
    <source>
        <dbReference type="Proteomes" id="UP000825935"/>
    </source>
</evidence>
<evidence type="ECO:0000313" key="8">
    <source>
        <dbReference type="EMBL" id="KAH7443787.1"/>
    </source>
</evidence>
<dbReference type="PANTHER" id="PTHR10772">
    <property type="entry name" value="10 KDA HEAT SHOCK PROTEIN"/>
    <property type="match status" value="1"/>
</dbReference>
<organism evidence="8 9">
    <name type="scientific">Ceratopteris richardii</name>
    <name type="common">Triangle waterfern</name>
    <dbReference type="NCBI Taxonomy" id="49495"/>
    <lineage>
        <taxon>Eukaryota</taxon>
        <taxon>Viridiplantae</taxon>
        <taxon>Streptophyta</taxon>
        <taxon>Embryophyta</taxon>
        <taxon>Tracheophyta</taxon>
        <taxon>Polypodiopsida</taxon>
        <taxon>Polypodiidae</taxon>
        <taxon>Polypodiales</taxon>
        <taxon>Pteridineae</taxon>
        <taxon>Pteridaceae</taxon>
        <taxon>Parkerioideae</taxon>
        <taxon>Ceratopteris</taxon>
    </lineage>
</organism>
<dbReference type="GO" id="GO:0046872">
    <property type="term" value="F:metal ion binding"/>
    <property type="evidence" value="ECO:0007669"/>
    <property type="project" value="TreeGrafter"/>
</dbReference>
<dbReference type="PANTHER" id="PTHR10772:SF13">
    <property type="entry name" value="10 KDA CHAPERONIN 1, CHLOROPLASTIC-RELATED"/>
    <property type="match status" value="1"/>
</dbReference>
<dbReference type="Pfam" id="PF00166">
    <property type="entry name" value="Cpn10"/>
    <property type="match status" value="1"/>
</dbReference>
<evidence type="ECO:0000256" key="3">
    <source>
        <dbReference type="ARBA" id="ARBA00022528"/>
    </source>
</evidence>
<dbReference type="EMBL" id="CM035407">
    <property type="protein sequence ID" value="KAH7443787.1"/>
    <property type="molecule type" value="Genomic_DNA"/>
</dbReference>
<reference evidence="8" key="1">
    <citation type="submission" date="2021-08" db="EMBL/GenBank/DDBJ databases">
        <title>WGS assembly of Ceratopteris richardii.</title>
        <authorList>
            <person name="Marchant D.B."/>
            <person name="Chen G."/>
            <person name="Jenkins J."/>
            <person name="Shu S."/>
            <person name="Leebens-Mack J."/>
            <person name="Grimwood J."/>
            <person name="Schmutz J."/>
            <person name="Soltis P."/>
            <person name="Soltis D."/>
            <person name="Chen Z.-H."/>
        </authorList>
    </citation>
    <scope>NUCLEOTIDE SEQUENCE</scope>
    <source>
        <strain evidence="8">Whitten #5841</strain>
        <tissue evidence="8">Leaf</tissue>
    </source>
</reference>
<keyword evidence="3" id="KW-0150">Chloroplast</keyword>
<dbReference type="InterPro" id="IPR011032">
    <property type="entry name" value="GroES-like_sf"/>
</dbReference>
<name>A0A8T2V5R5_CERRI</name>
<keyword evidence="4" id="KW-0934">Plastid</keyword>
<dbReference type="InterPro" id="IPR020818">
    <property type="entry name" value="Chaperonin_GroES"/>
</dbReference>
<dbReference type="GO" id="GO:0009507">
    <property type="term" value="C:chloroplast"/>
    <property type="evidence" value="ECO:0007669"/>
    <property type="project" value="UniProtKB-SubCell"/>
</dbReference>
<dbReference type="GO" id="GO:0051087">
    <property type="term" value="F:protein-folding chaperone binding"/>
    <property type="evidence" value="ECO:0007669"/>
    <property type="project" value="TreeGrafter"/>
</dbReference>
<dbReference type="Gene3D" id="2.30.33.40">
    <property type="entry name" value="GroES chaperonin"/>
    <property type="match status" value="1"/>
</dbReference>
<dbReference type="GO" id="GO:0044183">
    <property type="term" value="F:protein folding chaperone"/>
    <property type="evidence" value="ECO:0007669"/>
    <property type="project" value="InterPro"/>
</dbReference>
<gene>
    <name evidence="8" type="ORF">KP509_02G050700</name>
</gene>
<evidence type="ECO:0000256" key="5">
    <source>
        <dbReference type="ARBA" id="ARBA00022946"/>
    </source>
</evidence>
<dbReference type="InterPro" id="IPR037124">
    <property type="entry name" value="Chaperonin_GroES_sf"/>
</dbReference>
<dbReference type="GO" id="GO:0005524">
    <property type="term" value="F:ATP binding"/>
    <property type="evidence" value="ECO:0007669"/>
    <property type="project" value="InterPro"/>
</dbReference>
<evidence type="ECO:0000256" key="7">
    <source>
        <dbReference type="ARBA" id="ARBA00055769"/>
    </source>
</evidence>
<dbReference type="OrthoDB" id="184876at2759"/>
<keyword evidence="5" id="KW-0809">Transit peptide</keyword>
<dbReference type="FunFam" id="2.30.33.40:FF:000008">
    <property type="entry name" value="10 kDa chaperonin"/>
    <property type="match status" value="1"/>
</dbReference>
<comment type="subcellular location">
    <subcellularLocation>
        <location evidence="1">Plastid</location>
        <location evidence="1">Chloroplast</location>
    </subcellularLocation>
</comment>